<name>A0ABV5LW78_9ACTN</name>
<dbReference type="RefSeq" id="WP_380137067.1">
    <property type="nucleotide sequence ID" value="NZ_JBHLUI010000008.1"/>
</dbReference>
<dbReference type="SUPFAM" id="SSF53822">
    <property type="entry name" value="Periplasmic binding protein-like I"/>
    <property type="match status" value="1"/>
</dbReference>
<evidence type="ECO:0000313" key="5">
    <source>
        <dbReference type="EMBL" id="MFB9378347.1"/>
    </source>
</evidence>
<organism evidence="5 6">
    <name type="scientific">Kineococcus gynurae</name>
    <dbReference type="NCBI Taxonomy" id="452979"/>
    <lineage>
        <taxon>Bacteria</taxon>
        <taxon>Bacillati</taxon>
        <taxon>Actinomycetota</taxon>
        <taxon>Actinomycetes</taxon>
        <taxon>Kineosporiales</taxon>
        <taxon>Kineosporiaceae</taxon>
        <taxon>Kineococcus</taxon>
    </lineage>
</organism>
<dbReference type="SUPFAM" id="SSF47413">
    <property type="entry name" value="lambda repressor-like DNA-binding domains"/>
    <property type="match status" value="1"/>
</dbReference>
<dbReference type="InterPro" id="IPR000843">
    <property type="entry name" value="HTH_LacI"/>
</dbReference>
<sequence>MAGSTSRVRLVDVATAAGTSPSTASRALHGGAGVTDELAARVRQAARELGYSVNRQARSLRRGHDTAIGVVVEDFTIPYFGTIVAQVEQAAHERGFGVVITCAGSGRSEEEAVEPLLSRNVAGLVVATGTAGAPEGFLADLASSMPVVQVDAPLGSPFSDAVGIDNVAAGRRLTEHVLAHGHERVLFVGSGPAASTVELRREGYEQAMRAAGFAPLSTHLGFLPVETADRAVVALQQYLGDGTTPGITAILSGVARVTMGLVSALARLDRRDVAFAAIDDLVGADAFNPPLTVLEQDVETIGARAAQLLFARIEGWDGPPSHEQVPLRMIERGSGELAPAGRTLTAF</sequence>
<keyword evidence="2 5" id="KW-0238">DNA-binding</keyword>
<dbReference type="Gene3D" id="1.10.260.40">
    <property type="entry name" value="lambda repressor-like DNA-binding domains"/>
    <property type="match status" value="1"/>
</dbReference>
<protein>
    <submittedName>
        <fullName evidence="5">LacI family DNA-binding transcriptional regulator</fullName>
    </submittedName>
</protein>
<evidence type="ECO:0000256" key="1">
    <source>
        <dbReference type="ARBA" id="ARBA00023015"/>
    </source>
</evidence>
<dbReference type="Gene3D" id="3.40.50.2300">
    <property type="match status" value="2"/>
</dbReference>
<dbReference type="PANTHER" id="PTHR30146:SF109">
    <property type="entry name" value="HTH-TYPE TRANSCRIPTIONAL REGULATOR GALS"/>
    <property type="match status" value="1"/>
</dbReference>
<dbReference type="CDD" id="cd06267">
    <property type="entry name" value="PBP1_LacI_sugar_binding-like"/>
    <property type="match status" value="1"/>
</dbReference>
<dbReference type="PROSITE" id="PS50932">
    <property type="entry name" value="HTH_LACI_2"/>
    <property type="match status" value="1"/>
</dbReference>
<evidence type="ECO:0000256" key="3">
    <source>
        <dbReference type="ARBA" id="ARBA00023163"/>
    </source>
</evidence>
<dbReference type="Pfam" id="PF00532">
    <property type="entry name" value="Peripla_BP_1"/>
    <property type="match status" value="1"/>
</dbReference>
<comment type="caution">
    <text evidence="5">The sequence shown here is derived from an EMBL/GenBank/DDBJ whole genome shotgun (WGS) entry which is preliminary data.</text>
</comment>
<dbReference type="EMBL" id="JBHMDM010000007">
    <property type="protein sequence ID" value="MFB9378347.1"/>
    <property type="molecule type" value="Genomic_DNA"/>
</dbReference>
<dbReference type="SMART" id="SM00354">
    <property type="entry name" value="HTH_LACI"/>
    <property type="match status" value="1"/>
</dbReference>
<evidence type="ECO:0000256" key="2">
    <source>
        <dbReference type="ARBA" id="ARBA00023125"/>
    </source>
</evidence>
<dbReference type="InterPro" id="IPR010982">
    <property type="entry name" value="Lambda_DNA-bd_dom_sf"/>
</dbReference>
<dbReference type="Pfam" id="PF00356">
    <property type="entry name" value="LacI"/>
    <property type="match status" value="1"/>
</dbReference>
<proteinExistence type="predicted"/>
<evidence type="ECO:0000259" key="4">
    <source>
        <dbReference type="PROSITE" id="PS50932"/>
    </source>
</evidence>
<reference evidence="5 6" key="1">
    <citation type="submission" date="2024-09" db="EMBL/GenBank/DDBJ databases">
        <authorList>
            <person name="Sun Q."/>
            <person name="Mori K."/>
        </authorList>
    </citation>
    <scope>NUCLEOTIDE SEQUENCE [LARGE SCALE GENOMIC DNA]</scope>
    <source>
        <strain evidence="5 6">TISTR 1856</strain>
    </source>
</reference>
<keyword evidence="3" id="KW-0804">Transcription</keyword>
<dbReference type="GO" id="GO:0003677">
    <property type="term" value="F:DNA binding"/>
    <property type="evidence" value="ECO:0007669"/>
    <property type="project" value="UniProtKB-KW"/>
</dbReference>
<dbReference type="InterPro" id="IPR001761">
    <property type="entry name" value="Peripla_BP/Lac1_sug-bd_dom"/>
</dbReference>
<dbReference type="InterPro" id="IPR028082">
    <property type="entry name" value="Peripla_BP_I"/>
</dbReference>
<feature type="domain" description="HTH lacI-type" evidence="4">
    <location>
        <begin position="8"/>
        <end position="62"/>
    </location>
</feature>
<dbReference type="Proteomes" id="UP001589748">
    <property type="component" value="Unassembled WGS sequence"/>
</dbReference>
<accession>A0ABV5LW78</accession>
<keyword evidence="6" id="KW-1185">Reference proteome</keyword>
<keyword evidence="1" id="KW-0805">Transcription regulation</keyword>
<dbReference type="CDD" id="cd01392">
    <property type="entry name" value="HTH_LacI"/>
    <property type="match status" value="1"/>
</dbReference>
<dbReference type="PANTHER" id="PTHR30146">
    <property type="entry name" value="LACI-RELATED TRANSCRIPTIONAL REPRESSOR"/>
    <property type="match status" value="1"/>
</dbReference>
<gene>
    <name evidence="5" type="ORF">ACFFVI_15365</name>
</gene>
<evidence type="ECO:0000313" key="6">
    <source>
        <dbReference type="Proteomes" id="UP001589748"/>
    </source>
</evidence>